<name>A0A1G2BY44_9BACT</name>
<dbReference type="InterPro" id="IPR002305">
    <property type="entry name" value="aa-tRNA-synth_Ic"/>
</dbReference>
<feature type="binding site" evidence="8">
    <location>
        <begin position="193"/>
        <end position="197"/>
    </location>
    <ligand>
        <name>ATP</name>
        <dbReference type="ChEBI" id="CHEBI:30616"/>
    </ligand>
</feature>
<dbReference type="InterPro" id="IPR002306">
    <property type="entry name" value="Trp-tRNA-ligase"/>
</dbReference>
<dbReference type="EMBL" id="MHKO01000004">
    <property type="protein sequence ID" value="OGY93127.1"/>
    <property type="molecule type" value="Genomic_DNA"/>
</dbReference>
<comment type="similarity">
    <text evidence="1 8 9">Belongs to the class-I aminoacyl-tRNA synthetase family.</text>
</comment>
<dbReference type="FunFam" id="1.10.240.10:FF:000005">
    <property type="entry name" value="Tryptophan--tRNA ligase"/>
    <property type="match status" value="1"/>
</dbReference>
<organism evidence="10 11">
    <name type="scientific">Candidatus Komeilibacteria bacterium RIFCSPLOWO2_02_FULL_48_11</name>
    <dbReference type="NCBI Taxonomy" id="1798553"/>
    <lineage>
        <taxon>Bacteria</taxon>
        <taxon>Candidatus Komeiliibacteriota</taxon>
    </lineage>
</organism>
<evidence type="ECO:0000256" key="1">
    <source>
        <dbReference type="ARBA" id="ARBA00005594"/>
    </source>
</evidence>
<dbReference type="InterPro" id="IPR014729">
    <property type="entry name" value="Rossmann-like_a/b/a_fold"/>
</dbReference>
<dbReference type="SUPFAM" id="SSF52374">
    <property type="entry name" value="Nucleotidylyl transferase"/>
    <property type="match status" value="1"/>
</dbReference>
<accession>A0A1G2BY44</accession>
<feature type="binding site" evidence="8">
    <location>
        <position position="134"/>
    </location>
    <ligand>
        <name>L-tryptophan</name>
        <dbReference type="ChEBI" id="CHEBI:57912"/>
    </ligand>
</feature>
<evidence type="ECO:0000256" key="5">
    <source>
        <dbReference type="ARBA" id="ARBA00022917"/>
    </source>
</evidence>
<protein>
    <recommendedName>
        <fullName evidence="8">Tryptophan--tRNA ligase</fullName>
        <ecNumber evidence="8">6.1.1.2</ecNumber>
    </recommendedName>
    <alternativeName>
        <fullName evidence="8">Tryptophanyl-tRNA synthetase</fullName>
        <shortName evidence="8">TrpRS</shortName>
    </alternativeName>
</protein>
<comment type="function">
    <text evidence="8">Catalyzes the attachment of tryptophan to tRNA(Trp).</text>
</comment>
<keyword evidence="5 8" id="KW-0648">Protein biosynthesis</keyword>
<comment type="catalytic activity">
    <reaction evidence="7 8">
        <text>tRNA(Trp) + L-tryptophan + ATP = L-tryptophyl-tRNA(Trp) + AMP + diphosphate + H(+)</text>
        <dbReference type="Rhea" id="RHEA:24080"/>
        <dbReference type="Rhea" id="RHEA-COMP:9671"/>
        <dbReference type="Rhea" id="RHEA-COMP:9705"/>
        <dbReference type="ChEBI" id="CHEBI:15378"/>
        <dbReference type="ChEBI" id="CHEBI:30616"/>
        <dbReference type="ChEBI" id="CHEBI:33019"/>
        <dbReference type="ChEBI" id="CHEBI:57912"/>
        <dbReference type="ChEBI" id="CHEBI:78442"/>
        <dbReference type="ChEBI" id="CHEBI:78535"/>
        <dbReference type="ChEBI" id="CHEBI:456215"/>
        <dbReference type="EC" id="6.1.1.2"/>
    </reaction>
</comment>
<feature type="binding site" evidence="8">
    <location>
        <position position="184"/>
    </location>
    <ligand>
        <name>ATP</name>
        <dbReference type="ChEBI" id="CHEBI:30616"/>
    </ligand>
</feature>
<evidence type="ECO:0000313" key="10">
    <source>
        <dbReference type="EMBL" id="OGY93127.1"/>
    </source>
</evidence>
<dbReference type="InterPro" id="IPR050203">
    <property type="entry name" value="Trp-tRNA_synthetase"/>
</dbReference>
<evidence type="ECO:0000256" key="4">
    <source>
        <dbReference type="ARBA" id="ARBA00022840"/>
    </source>
</evidence>
<dbReference type="GO" id="GO:0004830">
    <property type="term" value="F:tryptophan-tRNA ligase activity"/>
    <property type="evidence" value="ECO:0007669"/>
    <property type="project" value="UniProtKB-UniRule"/>
</dbReference>
<dbReference type="PANTHER" id="PTHR43766:SF1">
    <property type="entry name" value="TRYPTOPHAN--TRNA LIGASE, MITOCHONDRIAL"/>
    <property type="match status" value="1"/>
</dbReference>
<dbReference type="GO" id="GO:0005524">
    <property type="term" value="F:ATP binding"/>
    <property type="evidence" value="ECO:0007669"/>
    <property type="project" value="UniProtKB-UniRule"/>
</dbReference>
<dbReference type="EC" id="6.1.1.2" evidence="8"/>
<dbReference type="Proteomes" id="UP000178109">
    <property type="component" value="Unassembled WGS sequence"/>
</dbReference>
<evidence type="ECO:0000256" key="3">
    <source>
        <dbReference type="ARBA" id="ARBA00022741"/>
    </source>
</evidence>
<dbReference type="GO" id="GO:0005737">
    <property type="term" value="C:cytoplasm"/>
    <property type="evidence" value="ECO:0007669"/>
    <property type="project" value="UniProtKB-SubCell"/>
</dbReference>
<dbReference type="AlphaFoldDB" id="A0A1G2BY44"/>
<dbReference type="InterPro" id="IPR001412">
    <property type="entry name" value="aa-tRNA-synth_I_CS"/>
</dbReference>
<dbReference type="CDD" id="cd00806">
    <property type="entry name" value="TrpRS_core"/>
    <property type="match status" value="1"/>
</dbReference>
<feature type="binding site" evidence="8">
    <location>
        <begin position="18"/>
        <end position="19"/>
    </location>
    <ligand>
        <name>ATP</name>
        <dbReference type="ChEBI" id="CHEBI:30616"/>
    </ligand>
</feature>
<dbReference type="STRING" id="1798553.A3H70_05670"/>
<comment type="subcellular location">
    <subcellularLocation>
        <location evidence="8">Cytoplasm</location>
    </subcellularLocation>
</comment>
<keyword evidence="3 8" id="KW-0547">Nucleotide-binding</keyword>
<dbReference type="HAMAP" id="MF_00140_B">
    <property type="entry name" value="Trp_tRNA_synth_B"/>
    <property type="match status" value="1"/>
</dbReference>
<reference evidence="10 11" key="1">
    <citation type="journal article" date="2016" name="Nat. Commun.">
        <title>Thousands of microbial genomes shed light on interconnected biogeochemical processes in an aquifer system.</title>
        <authorList>
            <person name="Anantharaman K."/>
            <person name="Brown C.T."/>
            <person name="Hug L.A."/>
            <person name="Sharon I."/>
            <person name="Castelle C.J."/>
            <person name="Probst A.J."/>
            <person name="Thomas B.C."/>
            <person name="Singh A."/>
            <person name="Wilkins M.J."/>
            <person name="Karaoz U."/>
            <person name="Brodie E.L."/>
            <person name="Williams K.H."/>
            <person name="Hubbard S.S."/>
            <person name="Banfield J.F."/>
        </authorList>
    </citation>
    <scope>NUCLEOTIDE SEQUENCE [LARGE SCALE GENOMIC DNA]</scope>
</reference>
<evidence type="ECO:0000256" key="2">
    <source>
        <dbReference type="ARBA" id="ARBA00022598"/>
    </source>
</evidence>
<dbReference type="NCBIfam" id="TIGR00233">
    <property type="entry name" value="trpS"/>
    <property type="match status" value="1"/>
</dbReference>
<evidence type="ECO:0000313" key="11">
    <source>
        <dbReference type="Proteomes" id="UP000178109"/>
    </source>
</evidence>
<sequence>MKNIIFSGMQPTGALHLGNYLGALKQWVELQDKYPCIFCVVDYHAITIPYQPKEMEKRIAELALDFLAAGLDPDKSIIFVQSQVPQCTELAWIFNTITPLGELERMTQFKEKSAQHKQNVNAGLFTYPVLQAADILLYKANLVPVGEDQVQHIELARDIARKFNSTFAKIFPEPKPLLTKTPRVMSLADPSKKMSKSLGEKHYIALTDSEATIRAKVKSAVTDTSGGSKAPGVENLFTIIESLDQDGITGELRSQQKKGTLKYSDLKDTTANVIISHLRPFQTRRAELAADRSKVGEILIEGASKARQIAAKTIAEVRDKIGVR</sequence>
<keyword evidence="8" id="KW-0963">Cytoplasm</keyword>
<feature type="short sequence motif" description="'KMSKS' region" evidence="8">
    <location>
        <begin position="193"/>
        <end position="197"/>
    </location>
</feature>
<dbReference type="PRINTS" id="PR01039">
    <property type="entry name" value="TRNASYNTHTRP"/>
</dbReference>
<keyword evidence="2 8" id="KW-0436">Ligase</keyword>
<feature type="binding site" evidence="8">
    <location>
        <begin position="10"/>
        <end position="12"/>
    </location>
    <ligand>
        <name>ATP</name>
        <dbReference type="ChEBI" id="CHEBI:30616"/>
    </ligand>
</feature>
<comment type="subunit">
    <text evidence="8">Homodimer.</text>
</comment>
<dbReference type="Gene3D" id="3.40.50.620">
    <property type="entry name" value="HUPs"/>
    <property type="match status" value="1"/>
</dbReference>
<evidence type="ECO:0000256" key="8">
    <source>
        <dbReference type="HAMAP-Rule" id="MF_00140"/>
    </source>
</evidence>
<dbReference type="Gene3D" id="1.10.240.10">
    <property type="entry name" value="Tyrosyl-Transfer RNA Synthetase"/>
    <property type="match status" value="1"/>
</dbReference>
<dbReference type="Pfam" id="PF00579">
    <property type="entry name" value="tRNA-synt_1b"/>
    <property type="match status" value="1"/>
</dbReference>
<feature type="binding site" evidence="8">
    <location>
        <begin position="146"/>
        <end position="148"/>
    </location>
    <ligand>
        <name>ATP</name>
        <dbReference type="ChEBI" id="CHEBI:30616"/>
    </ligand>
</feature>
<dbReference type="PANTHER" id="PTHR43766">
    <property type="entry name" value="TRYPTOPHAN--TRNA LIGASE, MITOCHONDRIAL"/>
    <property type="match status" value="1"/>
</dbReference>
<keyword evidence="4 8" id="KW-0067">ATP-binding</keyword>
<dbReference type="GO" id="GO:0006436">
    <property type="term" value="P:tryptophanyl-tRNA aminoacylation"/>
    <property type="evidence" value="ECO:0007669"/>
    <property type="project" value="UniProtKB-UniRule"/>
</dbReference>
<comment type="caution">
    <text evidence="10">The sequence shown here is derived from an EMBL/GenBank/DDBJ whole genome shotgun (WGS) entry which is preliminary data.</text>
</comment>
<feature type="short sequence motif" description="'HIGH' region" evidence="8">
    <location>
        <begin position="11"/>
        <end position="19"/>
    </location>
</feature>
<gene>
    <name evidence="8" type="primary">trpS</name>
    <name evidence="10" type="ORF">A3H70_05670</name>
</gene>
<dbReference type="FunFam" id="3.40.50.620:FF:000082">
    <property type="entry name" value="MSW1p Mitochondrial tryptophanyl-tRNA synthetase"/>
    <property type="match status" value="1"/>
</dbReference>
<evidence type="ECO:0000256" key="6">
    <source>
        <dbReference type="ARBA" id="ARBA00023146"/>
    </source>
</evidence>
<evidence type="ECO:0000256" key="9">
    <source>
        <dbReference type="RuleBase" id="RU363036"/>
    </source>
</evidence>
<dbReference type="InterPro" id="IPR024109">
    <property type="entry name" value="Trp-tRNA-ligase_bac-type"/>
</dbReference>
<evidence type="ECO:0000256" key="7">
    <source>
        <dbReference type="ARBA" id="ARBA00049929"/>
    </source>
</evidence>
<dbReference type="PROSITE" id="PS00178">
    <property type="entry name" value="AA_TRNA_LIGASE_I"/>
    <property type="match status" value="1"/>
</dbReference>
<keyword evidence="6 8" id="KW-0030">Aminoacyl-tRNA synthetase</keyword>
<proteinExistence type="inferred from homology"/>